<gene>
    <name evidence="2" type="ORF">UFOPK2786_01738</name>
</gene>
<organism evidence="2">
    <name type="scientific">freshwater metagenome</name>
    <dbReference type="NCBI Taxonomy" id="449393"/>
    <lineage>
        <taxon>unclassified sequences</taxon>
        <taxon>metagenomes</taxon>
        <taxon>ecological metagenomes</taxon>
    </lineage>
</organism>
<protein>
    <submittedName>
        <fullName evidence="2">Unannotated protein</fullName>
    </submittedName>
</protein>
<sequence length="47" mass="5033">MHESSVGVASDKTMMFEGDSEAMRGGARQSGCRDELGERARRLGESG</sequence>
<dbReference type="AlphaFoldDB" id="A0A6J6UH79"/>
<name>A0A6J6UH79_9ZZZZ</name>
<evidence type="ECO:0000256" key="1">
    <source>
        <dbReference type="SAM" id="MobiDB-lite"/>
    </source>
</evidence>
<dbReference type="EMBL" id="CAEZYW010000335">
    <property type="protein sequence ID" value="CAB4759180.1"/>
    <property type="molecule type" value="Genomic_DNA"/>
</dbReference>
<accession>A0A6J6UH79</accession>
<reference evidence="2" key="1">
    <citation type="submission" date="2020-05" db="EMBL/GenBank/DDBJ databases">
        <authorList>
            <person name="Chiriac C."/>
            <person name="Salcher M."/>
            <person name="Ghai R."/>
            <person name="Kavagutti S V."/>
        </authorList>
    </citation>
    <scope>NUCLEOTIDE SEQUENCE</scope>
</reference>
<feature type="region of interest" description="Disordered" evidence="1">
    <location>
        <begin position="1"/>
        <end position="47"/>
    </location>
</feature>
<feature type="compositionally biased region" description="Basic and acidic residues" evidence="1">
    <location>
        <begin position="31"/>
        <end position="47"/>
    </location>
</feature>
<evidence type="ECO:0000313" key="2">
    <source>
        <dbReference type="EMBL" id="CAB4759180.1"/>
    </source>
</evidence>
<proteinExistence type="predicted"/>